<feature type="compositionally biased region" description="Pro residues" evidence="1">
    <location>
        <begin position="367"/>
        <end position="376"/>
    </location>
</feature>
<feature type="compositionally biased region" description="Basic and acidic residues" evidence="1">
    <location>
        <begin position="107"/>
        <end position="118"/>
    </location>
</feature>
<dbReference type="EMBL" id="JAWWNJ010000009">
    <property type="protein sequence ID" value="KAK7048060.1"/>
    <property type="molecule type" value="Genomic_DNA"/>
</dbReference>
<feature type="compositionally biased region" description="Polar residues" evidence="1">
    <location>
        <begin position="143"/>
        <end position="153"/>
    </location>
</feature>
<dbReference type="GO" id="GO:0031982">
    <property type="term" value="C:vesicle"/>
    <property type="evidence" value="ECO:0007669"/>
    <property type="project" value="TreeGrafter"/>
</dbReference>
<dbReference type="Gene3D" id="1.10.287.110">
    <property type="entry name" value="DnaJ domain"/>
    <property type="match status" value="1"/>
</dbReference>
<accession>A0AAW0D5I1</accession>
<evidence type="ECO:0000313" key="3">
    <source>
        <dbReference type="Proteomes" id="UP001362999"/>
    </source>
</evidence>
<comment type="caution">
    <text evidence="2">The sequence shown here is derived from an EMBL/GenBank/DDBJ whole genome shotgun (WGS) entry which is preliminary data.</text>
</comment>
<dbReference type="InterPro" id="IPR036869">
    <property type="entry name" value="J_dom_sf"/>
</dbReference>
<name>A0AAW0D5I1_9AGAR</name>
<feature type="compositionally biased region" description="Low complexity" evidence="1">
    <location>
        <begin position="59"/>
        <end position="76"/>
    </location>
</feature>
<feature type="compositionally biased region" description="Polar residues" evidence="1">
    <location>
        <begin position="119"/>
        <end position="133"/>
    </location>
</feature>
<dbReference type="GO" id="GO:0030276">
    <property type="term" value="F:clathrin binding"/>
    <property type="evidence" value="ECO:0007669"/>
    <property type="project" value="TreeGrafter"/>
</dbReference>
<evidence type="ECO:0000256" key="1">
    <source>
        <dbReference type="SAM" id="MobiDB-lite"/>
    </source>
</evidence>
<protein>
    <submittedName>
        <fullName evidence="2">UBA domain-containing protein 7</fullName>
    </submittedName>
</protein>
<feature type="compositionally biased region" description="Low complexity" evidence="1">
    <location>
        <begin position="506"/>
        <end position="519"/>
    </location>
</feature>
<feature type="compositionally biased region" description="Gly residues" evidence="1">
    <location>
        <begin position="426"/>
        <end position="435"/>
    </location>
</feature>
<evidence type="ECO:0000313" key="2">
    <source>
        <dbReference type="EMBL" id="KAK7048060.1"/>
    </source>
</evidence>
<dbReference type="GO" id="GO:0072318">
    <property type="term" value="P:clathrin coat disassembly"/>
    <property type="evidence" value="ECO:0007669"/>
    <property type="project" value="TreeGrafter"/>
</dbReference>
<feature type="compositionally biased region" description="Polar residues" evidence="1">
    <location>
        <begin position="1"/>
        <end position="13"/>
    </location>
</feature>
<organism evidence="2 3">
    <name type="scientific">Favolaschia claudopus</name>
    <dbReference type="NCBI Taxonomy" id="2862362"/>
    <lineage>
        <taxon>Eukaryota</taxon>
        <taxon>Fungi</taxon>
        <taxon>Dikarya</taxon>
        <taxon>Basidiomycota</taxon>
        <taxon>Agaricomycotina</taxon>
        <taxon>Agaricomycetes</taxon>
        <taxon>Agaricomycetidae</taxon>
        <taxon>Agaricales</taxon>
        <taxon>Marasmiineae</taxon>
        <taxon>Mycenaceae</taxon>
        <taxon>Favolaschia</taxon>
    </lineage>
</organism>
<dbReference type="AlphaFoldDB" id="A0AAW0D5I1"/>
<proteinExistence type="predicted"/>
<sequence>MSDSFADLWNTSAPAKPTPQKLGSPSPQLNNNSASRRPQNDVFAMLSSASNPNSRPITPQSRLQQQQKPVQSQPSSFGGGGGDAFSNLLGGTQLDSNGGMANLTMAERAKRAEAERMRQSSMTPPVAKSTTRSAWDGLDSLASGPSSSFQPKSTGLLDDEDWGFSSKSSSAKPATVQKAEPSALDESDDWGLGFSSSTTTTSPPPSSVAAPAPTKSQALWDHLDEFSSAKPSPPARFATPSADFDFGDREDNTGGDDFDLLGDLGKPVDAISSRRVFHPRETPSPAELPPRRKPQQRSSSPPPHRKFTAMGTWDVQAAIDGLLASTGGAEGSSRPSTPPPSNAAPAVSPAARRRPNPEREGRRGSPQQPPPPPQPERTPSSSLQTDILARTSEFGFSLFKNAERAWQQGKERVQKAYEEHVVGEENGAGSGGGGGRSERPAARLANTRTRPKWMQDREDLEEPGPSSGRRRDDSEQLGKAREDDGWGDGGGWKDDDDDEAPPAPAAAPRKAQPSSQPAAKEVDLFSDDAPAKPYVSPFPLTVSRKHAAAAQEKAALGQYGAALGAYTLAVDALPAGHVLLVPLLNLRALARLKEGDFRGVEADAVGVEGIAGVGGLVEGVSVEMGEAVVEAGREKWDEAGRDWERVAGAGWAKQADRDEGVRGAGRCRKMVAGPSEAAPKPPAPKPKPKAPPAVTKFRQEVKAQEEEDLAKHQLKDTVDGKLIAWKGGKETNIRALLASLDTVLWPEIGLQSVGMKDLVTPGQVKIRYVKAIAKLHPDKLNANNSTLEQRMVANGVFGALNEAWNAFK</sequence>
<dbReference type="PANTHER" id="PTHR23172">
    <property type="entry name" value="AUXILIN/CYCLIN G-ASSOCIATED KINASE-RELATED"/>
    <property type="match status" value="1"/>
</dbReference>
<feature type="compositionally biased region" description="Basic and acidic residues" evidence="1">
    <location>
        <begin position="469"/>
        <end position="484"/>
    </location>
</feature>
<reference evidence="2 3" key="1">
    <citation type="journal article" date="2024" name="J Genomics">
        <title>Draft genome sequencing and assembly of Favolaschia claudopus CIRM-BRFM 2984 isolated from oak limbs.</title>
        <authorList>
            <person name="Navarro D."/>
            <person name="Drula E."/>
            <person name="Chaduli D."/>
            <person name="Cazenave R."/>
            <person name="Ahrendt S."/>
            <person name="Wang J."/>
            <person name="Lipzen A."/>
            <person name="Daum C."/>
            <person name="Barry K."/>
            <person name="Grigoriev I.V."/>
            <person name="Favel A."/>
            <person name="Rosso M.N."/>
            <person name="Martin F."/>
        </authorList>
    </citation>
    <scope>NUCLEOTIDE SEQUENCE [LARGE SCALE GENOMIC DNA]</scope>
    <source>
        <strain evidence="2 3">CIRM-BRFM 2984</strain>
    </source>
</reference>
<feature type="compositionally biased region" description="Polar residues" evidence="1">
    <location>
        <begin position="47"/>
        <end position="58"/>
    </location>
</feature>
<feature type="compositionally biased region" description="Polar residues" evidence="1">
    <location>
        <begin position="21"/>
        <end position="37"/>
    </location>
</feature>
<feature type="region of interest" description="Disordered" evidence="1">
    <location>
        <begin position="671"/>
        <end position="693"/>
    </location>
</feature>
<feature type="compositionally biased region" description="Pro residues" evidence="1">
    <location>
        <begin position="679"/>
        <end position="691"/>
    </location>
</feature>
<feature type="compositionally biased region" description="Low complexity" evidence="1">
    <location>
        <begin position="195"/>
        <end position="214"/>
    </location>
</feature>
<dbReference type="GO" id="GO:0005737">
    <property type="term" value="C:cytoplasm"/>
    <property type="evidence" value="ECO:0007669"/>
    <property type="project" value="TreeGrafter"/>
</dbReference>
<feature type="region of interest" description="Disordered" evidence="1">
    <location>
        <begin position="406"/>
        <end position="520"/>
    </location>
</feature>
<feature type="compositionally biased region" description="Basic and acidic residues" evidence="1">
    <location>
        <begin position="409"/>
        <end position="423"/>
    </location>
</feature>
<dbReference type="PANTHER" id="PTHR23172:SF19">
    <property type="entry name" value="J DOMAIN-CONTAINING PROTEIN"/>
    <property type="match status" value="1"/>
</dbReference>
<dbReference type="FunFam" id="1.10.287.110:FF:000002">
    <property type="entry name" value="putative tyrosine-protein phosphatase auxilin isoform X2"/>
    <property type="match status" value="1"/>
</dbReference>
<dbReference type="SUPFAM" id="SSF46565">
    <property type="entry name" value="Chaperone J-domain"/>
    <property type="match status" value="1"/>
</dbReference>
<gene>
    <name evidence="2" type="ORF">R3P38DRAFT_3387589</name>
</gene>
<dbReference type="GO" id="GO:0072583">
    <property type="term" value="P:clathrin-dependent endocytosis"/>
    <property type="evidence" value="ECO:0007669"/>
    <property type="project" value="TreeGrafter"/>
</dbReference>
<dbReference type="Proteomes" id="UP001362999">
    <property type="component" value="Unassembled WGS sequence"/>
</dbReference>
<feature type="region of interest" description="Disordered" evidence="1">
    <location>
        <begin position="1"/>
        <end position="389"/>
    </location>
</feature>
<keyword evidence="3" id="KW-1185">Reference proteome</keyword>